<dbReference type="InterPro" id="IPR052942">
    <property type="entry name" value="LPS_cholinephosphotransferase"/>
</dbReference>
<gene>
    <name evidence="3" type="ORF">D5281_08070</name>
</gene>
<accession>A0A9X5BEY6</accession>
<comment type="caution">
    <text evidence="3">The sequence shown here is derived from an EMBL/GenBank/DDBJ whole genome shotgun (WGS) entry which is preliminary data.</text>
</comment>
<reference evidence="3" key="1">
    <citation type="submission" date="2018-09" db="EMBL/GenBank/DDBJ databases">
        <title>Murine metabolic-syndrome-specific gut microbial biobank.</title>
        <authorList>
            <person name="Liu C."/>
        </authorList>
    </citation>
    <scope>NUCLEOTIDE SEQUENCE</scope>
    <source>
        <strain evidence="3">D42-62</strain>
    </source>
</reference>
<dbReference type="GO" id="GO:0009100">
    <property type="term" value="P:glycoprotein metabolic process"/>
    <property type="evidence" value="ECO:0007669"/>
    <property type="project" value="UniProtKB-ARBA"/>
</dbReference>
<protein>
    <submittedName>
        <fullName evidence="3">LicD family protein</fullName>
    </submittedName>
</protein>
<dbReference type="RefSeq" id="WP_160559646.1">
    <property type="nucleotide sequence ID" value="NZ_QZDT01000009.1"/>
</dbReference>
<name>A0A9X5BEY6_9FIRM</name>
<organism evidence="3 4">
    <name type="scientific">Parablautia muri</name>
    <dbReference type="NCBI Taxonomy" id="2320879"/>
    <lineage>
        <taxon>Bacteria</taxon>
        <taxon>Bacillati</taxon>
        <taxon>Bacillota</taxon>
        <taxon>Clostridia</taxon>
        <taxon>Lachnospirales</taxon>
        <taxon>Lachnospiraceae</taxon>
        <taxon>Parablautia</taxon>
    </lineage>
</organism>
<evidence type="ECO:0000313" key="4">
    <source>
        <dbReference type="Proteomes" id="UP001154420"/>
    </source>
</evidence>
<dbReference type="AlphaFoldDB" id="A0A9X5BEY6"/>
<dbReference type="Proteomes" id="UP001154420">
    <property type="component" value="Unassembled WGS sequence"/>
</dbReference>
<feature type="coiled-coil region" evidence="1">
    <location>
        <begin position="299"/>
        <end position="334"/>
    </location>
</feature>
<dbReference type="Pfam" id="PF04991">
    <property type="entry name" value="LicD"/>
    <property type="match status" value="1"/>
</dbReference>
<keyword evidence="1" id="KW-0175">Coiled coil</keyword>
<sequence>MLDFPQEFFLEETREGFTIDTTMKTFWAAEMEVLREIAEICERHGLQWYAAYGTLLGAIRHEGYVPWDDDVDIWMKREDYNKFMEIAPKELPAGYIVESPLTDRGYKEFHSCVFNSNSISVNEERLRNFHGCPFLVGVDIFPLDYLPDNEEDREGQKAIFFVLGLTASLLKQEERDEEEEADLQEALDTIEEVCGVDLDRENKKGLELASAIYKVANQLCQSFHEEDGDHLVMYMDYANWPHKIYKKEWFDEVIQQPFEGFLIPVPAGYDEILKRIYGDYSIRINSGAMHEYPLYNKQLKHMRDVIGDLEEKYARLEELIAEAKRKRMEELKEQ</sequence>
<evidence type="ECO:0000256" key="1">
    <source>
        <dbReference type="SAM" id="Coils"/>
    </source>
</evidence>
<dbReference type="InterPro" id="IPR007074">
    <property type="entry name" value="LicD/FKTN/FKRP_NTP_transf"/>
</dbReference>
<dbReference type="OrthoDB" id="9786100at2"/>
<evidence type="ECO:0000259" key="2">
    <source>
        <dbReference type="Pfam" id="PF04991"/>
    </source>
</evidence>
<feature type="domain" description="LicD/FKTN/FKRP nucleotidyltransferase" evidence="2">
    <location>
        <begin position="41"/>
        <end position="278"/>
    </location>
</feature>
<evidence type="ECO:0000313" key="3">
    <source>
        <dbReference type="EMBL" id="NBJ92553.1"/>
    </source>
</evidence>
<proteinExistence type="predicted"/>
<keyword evidence="4" id="KW-1185">Reference proteome</keyword>
<dbReference type="EMBL" id="QZDT01000009">
    <property type="protein sequence ID" value="NBJ92553.1"/>
    <property type="molecule type" value="Genomic_DNA"/>
</dbReference>
<dbReference type="PANTHER" id="PTHR43404">
    <property type="entry name" value="LIPOPOLYSACCHARIDE CHOLINEPHOSPHOTRANSFERASE LICD"/>
    <property type="match status" value="1"/>
</dbReference>
<dbReference type="PANTHER" id="PTHR43404:SF2">
    <property type="entry name" value="LIPOPOLYSACCHARIDE CHOLINEPHOSPHOTRANSFERASE LICD"/>
    <property type="match status" value="1"/>
</dbReference>